<name>A0A7D5HC72_9PSED</name>
<reference evidence="1 2" key="1">
    <citation type="submission" date="2020-06" db="EMBL/GenBank/DDBJ databases">
        <title>Pseudomonas eucalypticola sp. nov., an endophyte of Eucalyptus dunnii leaves with biocontrol ability of eucalyptus leaf blight.</title>
        <authorList>
            <person name="Liu Y."/>
            <person name="Song Z."/>
            <person name="Zeng H."/>
            <person name="Lu M."/>
            <person name="Wang X."/>
            <person name="Lian X."/>
            <person name="Zhang Q."/>
        </authorList>
    </citation>
    <scope>NUCLEOTIDE SEQUENCE [LARGE SCALE GENOMIC DNA]</scope>
    <source>
        <strain evidence="1 2">NP-1</strain>
    </source>
</reference>
<dbReference type="KEGG" id="pez:HWQ56_08120"/>
<protein>
    <submittedName>
        <fullName evidence="1">Uncharacterized protein</fullName>
    </submittedName>
</protein>
<dbReference type="Proteomes" id="UP000509568">
    <property type="component" value="Chromosome"/>
</dbReference>
<accession>A0A7D5HC72</accession>
<dbReference type="EMBL" id="CP056030">
    <property type="protein sequence ID" value="QKZ03750.1"/>
    <property type="molecule type" value="Genomic_DNA"/>
</dbReference>
<evidence type="ECO:0000313" key="2">
    <source>
        <dbReference type="Proteomes" id="UP000509568"/>
    </source>
</evidence>
<evidence type="ECO:0000313" key="1">
    <source>
        <dbReference type="EMBL" id="QKZ03750.1"/>
    </source>
</evidence>
<organism evidence="1 2">
    <name type="scientific">Pseudomonas eucalypticola</name>
    <dbReference type="NCBI Taxonomy" id="2599595"/>
    <lineage>
        <taxon>Bacteria</taxon>
        <taxon>Pseudomonadati</taxon>
        <taxon>Pseudomonadota</taxon>
        <taxon>Gammaproteobacteria</taxon>
        <taxon>Pseudomonadales</taxon>
        <taxon>Pseudomonadaceae</taxon>
        <taxon>Pseudomonas</taxon>
    </lineage>
</organism>
<keyword evidence="2" id="KW-1185">Reference proteome</keyword>
<sequence length="169" mass="18372">MSDLIGSSFRARLVCVTSGHTGWVAPFNGERSLVLKGRQAPAAFFDFNYSGGDGRHFHYAITAASNEKEYADAAVEISANGYVGFYPPARTSTAWRLEVTVNGYAGTAMRFKLQDAEGRKVGVLNVPGARKILMGGFYTVNRLPGNIAYLKVGHGASLEFEVTDVKRRD</sequence>
<dbReference type="RefSeq" id="WP_176570167.1">
    <property type="nucleotide sequence ID" value="NZ_CP056030.1"/>
</dbReference>
<dbReference type="AlphaFoldDB" id="A0A7D5HC72"/>
<gene>
    <name evidence="1" type="ORF">HWQ56_08120</name>
</gene>
<proteinExistence type="predicted"/>